<reference evidence="2" key="1">
    <citation type="submission" date="2016-12" db="EMBL/GenBank/DDBJ databases">
        <authorList>
            <person name="Varghese N."/>
            <person name="Submissions S."/>
        </authorList>
    </citation>
    <scope>NUCLEOTIDE SEQUENCE [LARGE SCALE GENOMIC DNA]</scope>
    <source>
        <strain evidence="2">DSM 18830</strain>
    </source>
</reference>
<keyword evidence="2" id="KW-1185">Reference proteome</keyword>
<dbReference type="Proteomes" id="UP000184611">
    <property type="component" value="Unassembled WGS sequence"/>
</dbReference>
<dbReference type="RefSeq" id="WP_073583779.1">
    <property type="nucleotide sequence ID" value="NZ_CBCSEA010000005.1"/>
</dbReference>
<name>A0A1M7ZXG7_9FLAO</name>
<evidence type="ECO:0000313" key="2">
    <source>
        <dbReference type="Proteomes" id="UP000184611"/>
    </source>
</evidence>
<dbReference type="AlphaFoldDB" id="A0A1M7ZXG7"/>
<dbReference type="EMBL" id="FRYK01000003">
    <property type="protein sequence ID" value="SHO73548.1"/>
    <property type="molecule type" value="Genomic_DNA"/>
</dbReference>
<dbReference type="STRING" id="416016.SAMN05443547_1910"/>
<dbReference type="SUPFAM" id="SSF52402">
    <property type="entry name" value="Adenine nucleotide alpha hydrolases-like"/>
    <property type="match status" value="1"/>
</dbReference>
<dbReference type="InterPro" id="IPR014729">
    <property type="entry name" value="Rossmann-like_a/b/a_fold"/>
</dbReference>
<dbReference type="Gene3D" id="3.40.50.620">
    <property type="entry name" value="HUPs"/>
    <property type="match status" value="1"/>
</dbReference>
<evidence type="ECO:0008006" key="3">
    <source>
        <dbReference type="Google" id="ProtNLM"/>
    </source>
</evidence>
<evidence type="ECO:0000313" key="1">
    <source>
        <dbReference type="EMBL" id="SHO73548.1"/>
    </source>
</evidence>
<gene>
    <name evidence="1" type="ORF">SAMN05443547_1910</name>
</gene>
<accession>A0A1M7ZXG7</accession>
<sequence length="268" mass="31412">MRNRTITLFEFSEDNEKLINFSNNLATEINSNLLLVHQTDCLIPSFTDSETKKKILEVEKKEAIAKINEIIDLKTHDIECEITEKNVVNYLESLHDSSVCDWVIVKQKEKEEFERFFTKSTILKIIEETNSLLIALPQDFSYNMPETLYFASHPKFEINHSQLEHLLNSLKNQVKKIVFFTHIDDEDDYFEIETHLKSLEELYQKYNTSTKIIVGNFANSDFKNQMDFTSGFLVVQKGPRNLFDLFFRRLSIDNLIKKAAFPLIIIPK</sequence>
<organism evidence="1 2">
    <name type="scientific">Flavobacterium cucumis</name>
    <dbReference type="NCBI Taxonomy" id="416016"/>
    <lineage>
        <taxon>Bacteria</taxon>
        <taxon>Pseudomonadati</taxon>
        <taxon>Bacteroidota</taxon>
        <taxon>Flavobacteriia</taxon>
        <taxon>Flavobacteriales</taxon>
        <taxon>Flavobacteriaceae</taxon>
        <taxon>Flavobacterium</taxon>
    </lineage>
</organism>
<protein>
    <recommendedName>
        <fullName evidence="3">Universal stress protein family protein</fullName>
    </recommendedName>
</protein>
<proteinExistence type="predicted"/>
<dbReference type="OrthoDB" id="835770at2"/>